<comment type="caution">
    <text evidence="2">The sequence shown here is derived from an EMBL/GenBank/DDBJ whole genome shotgun (WGS) entry which is preliminary data.</text>
</comment>
<reference evidence="2 3" key="1">
    <citation type="submission" date="2012-09" db="EMBL/GenBank/DDBJ databases">
        <title>Genome Sequence of alkane-degrading Bacterium Alcanivorax jadensis T9.</title>
        <authorList>
            <person name="Lai Q."/>
            <person name="Shao Z."/>
        </authorList>
    </citation>
    <scope>NUCLEOTIDE SEQUENCE [LARGE SCALE GENOMIC DNA]</scope>
    <source>
        <strain evidence="2 3">T9</strain>
    </source>
</reference>
<evidence type="ECO:0000313" key="2">
    <source>
        <dbReference type="EMBL" id="KGD63031.1"/>
    </source>
</evidence>
<accession>A0ABR4WHE8</accession>
<evidence type="ECO:0000313" key="3">
    <source>
        <dbReference type="Proteomes" id="UP000029443"/>
    </source>
</evidence>
<dbReference type="Proteomes" id="UP000029443">
    <property type="component" value="Unassembled WGS sequence"/>
</dbReference>
<protein>
    <recommendedName>
        <fullName evidence="1">NAD(P)-binding domain-containing protein</fullName>
    </recommendedName>
</protein>
<dbReference type="InterPro" id="IPR036291">
    <property type="entry name" value="NAD(P)-bd_dom_sf"/>
</dbReference>
<dbReference type="PANTHER" id="PTHR14097">
    <property type="entry name" value="OXIDOREDUCTASE HTATIP2"/>
    <property type="match status" value="1"/>
</dbReference>
<dbReference type="InterPro" id="IPR016040">
    <property type="entry name" value="NAD(P)-bd_dom"/>
</dbReference>
<dbReference type="Gene3D" id="3.40.50.720">
    <property type="entry name" value="NAD(P)-binding Rossmann-like Domain"/>
    <property type="match status" value="1"/>
</dbReference>
<dbReference type="EMBL" id="ARXU01000001">
    <property type="protein sequence ID" value="KGD63031.1"/>
    <property type="molecule type" value="Genomic_DNA"/>
</dbReference>
<proteinExistence type="predicted"/>
<organism evidence="2 3">
    <name type="scientific">Alcanivorax jadensis T9</name>
    <dbReference type="NCBI Taxonomy" id="1177181"/>
    <lineage>
        <taxon>Bacteria</taxon>
        <taxon>Pseudomonadati</taxon>
        <taxon>Pseudomonadota</taxon>
        <taxon>Gammaproteobacteria</taxon>
        <taxon>Oceanospirillales</taxon>
        <taxon>Alcanivoracaceae</taxon>
        <taxon>Alcanivorax</taxon>
    </lineage>
</organism>
<sequence length="231" mass="26130">MTRKALLLGATGLVGNDCLANLLESDEYEQVRVLCRRPLSIEHPKLDVQVVDLDKMEACQSYFQVDDVFCCLGTTMKKAGSRQDFRHVDHDLVVLAGQMALRAGVQRFLVVSAVNANARSPFFYARVKGQMEKALVKLELPLLAILQPSLLRGQRNDRRPAEDWGNIFNRVIEPLTRWTDAHWLPVDSQKVADAMVGMALEGPQTGLYKLRYRDFLVFAGKFRNPREVKGE</sequence>
<dbReference type="SUPFAM" id="SSF51735">
    <property type="entry name" value="NAD(P)-binding Rossmann-fold domains"/>
    <property type="match status" value="1"/>
</dbReference>
<evidence type="ECO:0000259" key="1">
    <source>
        <dbReference type="Pfam" id="PF13460"/>
    </source>
</evidence>
<feature type="domain" description="NAD(P)-binding" evidence="1">
    <location>
        <begin position="9"/>
        <end position="127"/>
    </location>
</feature>
<gene>
    <name evidence="2" type="ORF">T9A_00351</name>
</gene>
<dbReference type="Pfam" id="PF13460">
    <property type="entry name" value="NAD_binding_10"/>
    <property type="match status" value="1"/>
</dbReference>
<name>A0ABR4WHE8_9GAMM</name>
<dbReference type="RefSeq" id="WP_035244566.1">
    <property type="nucleotide sequence ID" value="NZ_ARXU01000001.1"/>
</dbReference>
<dbReference type="PANTHER" id="PTHR14097:SF7">
    <property type="entry name" value="OXIDOREDUCTASE HTATIP2"/>
    <property type="match status" value="1"/>
</dbReference>
<keyword evidence="3" id="KW-1185">Reference proteome</keyword>